<dbReference type="SUPFAM" id="SSF50475">
    <property type="entry name" value="FMN-binding split barrel"/>
    <property type="match status" value="1"/>
</dbReference>
<dbReference type="PANTHER" id="PTHR30466:SF1">
    <property type="entry name" value="FMN REDUCTASE (NADH) RUTF"/>
    <property type="match status" value="1"/>
</dbReference>
<evidence type="ECO:0000256" key="1">
    <source>
        <dbReference type="ARBA" id="ARBA00023002"/>
    </source>
</evidence>
<reference evidence="4" key="1">
    <citation type="journal article" date="2019" name="Int. J. Syst. Evol. Microbiol.">
        <title>The Global Catalogue of Microorganisms (GCM) 10K type strain sequencing project: providing services to taxonomists for standard genome sequencing and annotation.</title>
        <authorList>
            <consortium name="The Broad Institute Genomics Platform"/>
            <consortium name="The Broad Institute Genome Sequencing Center for Infectious Disease"/>
            <person name="Wu L."/>
            <person name="Ma J."/>
        </authorList>
    </citation>
    <scope>NUCLEOTIDE SEQUENCE [LARGE SCALE GENOMIC DNA]</scope>
    <source>
        <strain evidence="4">NBRC 102520</strain>
    </source>
</reference>
<gene>
    <name evidence="3" type="ORF">GCM10007857_09850</name>
</gene>
<sequence>MMLSPTAIDSKRFRSVMSTFPTGVAIIATEWNGELFGATINSLTSVSLDPCMLLFCTNEGSSTGAAIRQRGLFSVNILGQHQSDLSHRFTGQVKNRFEDLAVAFSADGLPLLQGAAARLCCRVATTHKAGDHDIILGEVLTGDESACSPLVFHKGSYGSFQRA</sequence>
<proteinExistence type="predicted"/>
<dbReference type="InterPro" id="IPR002563">
    <property type="entry name" value="Flavin_Rdtase-like_dom"/>
</dbReference>
<dbReference type="PANTHER" id="PTHR30466">
    <property type="entry name" value="FLAVIN REDUCTASE"/>
    <property type="match status" value="1"/>
</dbReference>
<dbReference type="EMBL" id="BSOW01000003">
    <property type="protein sequence ID" value="GLR84275.1"/>
    <property type="molecule type" value="Genomic_DNA"/>
</dbReference>
<protein>
    <submittedName>
        <fullName evidence="3">Flavin reductase</fullName>
    </submittedName>
</protein>
<accession>A0ABQ6AQM5</accession>
<feature type="domain" description="Flavin reductase like" evidence="2">
    <location>
        <begin position="17"/>
        <end position="159"/>
    </location>
</feature>
<dbReference type="RefSeq" id="WP_284261758.1">
    <property type="nucleotide sequence ID" value="NZ_BSOW01000003.1"/>
</dbReference>
<dbReference type="InterPro" id="IPR012349">
    <property type="entry name" value="Split_barrel_FMN-bd"/>
</dbReference>
<dbReference type="InterPro" id="IPR050268">
    <property type="entry name" value="NADH-dep_flavin_reductase"/>
</dbReference>
<keyword evidence="4" id="KW-1185">Reference proteome</keyword>
<evidence type="ECO:0000313" key="4">
    <source>
        <dbReference type="Proteomes" id="UP001156905"/>
    </source>
</evidence>
<dbReference type="Proteomes" id="UP001156905">
    <property type="component" value="Unassembled WGS sequence"/>
</dbReference>
<dbReference type="SMART" id="SM00903">
    <property type="entry name" value="Flavin_Reduct"/>
    <property type="match status" value="1"/>
</dbReference>
<name>A0ABQ6AQM5_9BRAD</name>
<organism evidence="3 4">
    <name type="scientific">Bradyrhizobium iriomotense</name>
    <dbReference type="NCBI Taxonomy" id="441950"/>
    <lineage>
        <taxon>Bacteria</taxon>
        <taxon>Pseudomonadati</taxon>
        <taxon>Pseudomonadota</taxon>
        <taxon>Alphaproteobacteria</taxon>
        <taxon>Hyphomicrobiales</taxon>
        <taxon>Nitrobacteraceae</taxon>
        <taxon>Bradyrhizobium</taxon>
    </lineage>
</organism>
<evidence type="ECO:0000313" key="3">
    <source>
        <dbReference type="EMBL" id="GLR84275.1"/>
    </source>
</evidence>
<keyword evidence="1" id="KW-0560">Oxidoreductase</keyword>
<evidence type="ECO:0000259" key="2">
    <source>
        <dbReference type="SMART" id="SM00903"/>
    </source>
</evidence>
<dbReference type="Pfam" id="PF01613">
    <property type="entry name" value="Flavin_Reduct"/>
    <property type="match status" value="1"/>
</dbReference>
<comment type="caution">
    <text evidence="3">The sequence shown here is derived from an EMBL/GenBank/DDBJ whole genome shotgun (WGS) entry which is preliminary data.</text>
</comment>
<dbReference type="Gene3D" id="2.30.110.10">
    <property type="entry name" value="Electron Transport, Fmn-binding Protein, Chain A"/>
    <property type="match status" value="1"/>
</dbReference>